<keyword evidence="2" id="KW-0472">Membrane</keyword>
<accession>A0A9P8WFA3</accession>
<dbReference type="AlphaFoldDB" id="A0A9P8WFA3"/>
<feature type="transmembrane region" description="Helical" evidence="2">
    <location>
        <begin position="120"/>
        <end position="140"/>
    </location>
</feature>
<dbReference type="Proteomes" id="UP000777438">
    <property type="component" value="Unassembled WGS sequence"/>
</dbReference>
<evidence type="ECO:0000313" key="3">
    <source>
        <dbReference type="EMBL" id="KAH6897287.1"/>
    </source>
</evidence>
<feature type="region of interest" description="Disordered" evidence="1">
    <location>
        <begin position="41"/>
        <end position="62"/>
    </location>
</feature>
<dbReference type="OrthoDB" id="4140442at2759"/>
<keyword evidence="2" id="KW-0812">Transmembrane</keyword>
<proteinExistence type="predicted"/>
<sequence length="305" mass="33669">MASFTRAFCLPGIAIRPLARAECAAARSRFFSTSFRLHAAGKPIRSPPKPTSASTASSPSPSRYAFVKSLASKTTPTTLYEGPSHFWFYFGCWSSGISILTWTALTAPSAMKQPEGVPQWVGYTFGASYLLLGSMGLYLITKTPNIVSRIRVLPVLQSPKLAPTGAAAALAPVAPAPVQMEVTVKRMVPLLQPKVITAPLEQVTLTSRFSLPEEFVPELRRREMQRAEETKRKAQRKFDMEHLMTMPFRQVGRAFAGMFNGIKSAWTDMGYGMIKVDGKQYKVDVTKGFAHDGFRTLEKLVEIKP</sequence>
<feature type="transmembrane region" description="Helical" evidence="2">
    <location>
        <begin position="86"/>
        <end position="108"/>
    </location>
</feature>
<keyword evidence="4" id="KW-1185">Reference proteome</keyword>
<gene>
    <name evidence="3" type="ORF">B0T10DRAFT_181956</name>
</gene>
<evidence type="ECO:0000256" key="2">
    <source>
        <dbReference type="SAM" id="Phobius"/>
    </source>
</evidence>
<reference evidence="3 4" key="1">
    <citation type="journal article" date="2021" name="Nat. Commun.">
        <title>Genetic determinants of endophytism in the Arabidopsis root mycobiome.</title>
        <authorList>
            <person name="Mesny F."/>
            <person name="Miyauchi S."/>
            <person name="Thiergart T."/>
            <person name="Pickel B."/>
            <person name="Atanasova L."/>
            <person name="Karlsson M."/>
            <person name="Huettel B."/>
            <person name="Barry K.W."/>
            <person name="Haridas S."/>
            <person name="Chen C."/>
            <person name="Bauer D."/>
            <person name="Andreopoulos W."/>
            <person name="Pangilinan J."/>
            <person name="LaButti K."/>
            <person name="Riley R."/>
            <person name="Lipzen A."/>
            <person name="Clum A."/>
            <person name="Drula E."/>
            <person name="Henrissat B."/>
            <person name="Kohler A."/>
            <person name="Grigoriev I.V."/>
            <person name="Martin F.M."/>
            <person name="Hacquard S."/>
        </authorList>
    </citation>
    <scope>NUCLEOTIDE SEQUENCE [LARGE SCALE GENOMIC DNA]</scope>
    <source>
        <strain evidence="3 4">MPI-CAGE-CH-0241</strain>
    </source>
</reference>
<keyword evidence="2" id="KW-1133">Transmembrane helix</keyword>
<comment type="caution">
    <text evidence="3">The sequence shown here is derived from an EMBL/GenBank/DDBJ whole genome shotgun (WGS) entry which is preliminary data.</text>
</comment>
<evidence type="ECO:0000313" key="4">
    <source>
        <dbReference type="Proteomes" id="UP000777438"/>
    </source>
</evidence>
<name>A0A9P8WFA3_9HYPO</name>
<feature type="compositionally biased region" description="Low complexity" evidence="1">
    <location>
        <begin position="51"/>
        <end position="62"/>
    </location>
</feature>
<evidence type="ECO:0000256" key="1">
    <source>
        <dbReference type="SAM" id="MobiDB-lite"/>
    </source>
</evidence>
<protein>
    <submittedName>
        <fullName evidence="3">Uncharacterized protein</fullName>
    </submittedName>
</protein>
<dbReference type="EMBL" id="JAGPYM010000003">
    <property type="protein sequence ID" value="KAH6897287.1"/>
    <property type="molecule type" value="Genomic_DNA"/>
</dbReference>
<organism evidence="3 4">
    <name type="scientific">Thelonectria olida</name>
    <dbReference type="NCBI Taxonomy" id="1576542"/>
    <lineage>
        <taxon>Eukaryota</taxon>
        <taxon>Fungi</taxon>
        <taxon>Dikarya</taxon>
        <taxon>Ascomycota</taxon>
        <taxon>Pezizomycotina</taxon>
        <taxon>Sordariomycetes</taxon>
        <taxon>Hypocreomycetidae</taxon>
        <taxon>Hypocreales</taxon>
        <taxon>Nectriaceae</taxon>
        <taxon>Thelonectria</taxon>
    </lineage>
</organism>